<evidence type="ECO:0008006" key="6">
    <source>
        <dbReference type="Google" id="ProtNLM"/>
    </source>
</evidence>
<proteinExistence type="predicted"/>
<dbReference type="InterPro" id="IPR024743">
    <property type="entry name" value="Dynein_HC_stalk"/>
</dbReference>
<reference evidence="4 5" key="1">
    <citation type="submission" date="2021-06" db="EMBL/GenBank/DDBJ databases">
        <title>A haploid diamondback moth (Plutella xylostella L.) genome assembly resolves 31 chromosomes and identifies a diamide resistance mutation.</title>
        <authorList>
            <person name="Ward C.M."/>
            <person name="Perry K.D."/>
            <person name="Baker G."/>
            <person name="Powis K."/>
            <person name="Heckel D.G."/>
            <person name="Baxter S.W."/>
        </authorList>
    </citation>
    <scope>NUCLEOTIDE SEQUENCE [LARGE SCALE GENOMIC DNA]</scope>
    <source>
        <strain evidence="4 5">LV</strain>
        <tissue evidence="4">Single pupa</tissue>
    </source>
</reference>
<dbReference type="EMBL" id="JAHIBW010000013">
    <property type="protein sequence ID" value="KAG7305419.1"/>
    <property type="molecule type" value="Genomic_DNA"/>
</dbReference>
<name>A0ABQ7QKV9_PLUXY</name>
<sequence length="1040" mass="112853">MKAPARYVSFIKAYYYIVKRKKAALVQRKNMLLSGVEALRRARSEVATLQSEAAEQETALSDKQAKANQALDQIGATVRAATDRKEEMHALKLNIEQENEKLQIRKKEIEAELASVEPIVTAARAAVGEIKPESLSEVRSLRAPPEVVRDVLEGVLRLMGIADTSWHSMKNFLSKRGVKEDIRCLDASQITPEAVQSVQRLLETRGSSFEAAAARRASAACAPLAAWVRANVEHARALARVQPLQLQQAQLMRNLQDAENQLAALSTGLTTVDERVASLKEQLGKHTRDAATIELRLSNAAKTIDTARGLLEQLAQEYSAWETDLEHISKEILELNVRSLLAAAYIVYLPDVTEPQARDYIRKWGELIGFEDADFSVINFLSTTEKQLKWDADGLSSDRSAMKNAVLIDQILESNKCGFTPLIIDPDGDALPWLKNTLADVSCDCISQHSDKLQTALQYAVRLGRVLVITDVDSIHPSWATLLRGLPLSGTTVANPSVRLLLYTRDATLPNRLPPQHRATLSLVHFTARVDGLTDQLVHYALHQQNPEVTEKAKEIKLQKATLQKQQHELQENLLKDLSTNSDILHDAHLIASLNKTRSSGATVAAALSAARAVEEQAASACQHYQPTIYSTSLNKTRSSGATVAAALSAARAVEQRAASACRQYQPSADRTAILALAVKELTKHRPLVSMPVDAVLEIFVDAVKKGGDNDAIVKYVTRRIIERVLLGLYKKDKYIVVLHLLRQVYEEVIPENLWKIFVGDMDYVEDQKGMTEIKNRYSWMSDGTVKKVALLQSGDLSIISKLKLNPFENVIAVATTRPESLYRAIVAFVDQVLGVGVMSMGGSLTLGGRGPRLLLGGATDQLAQAARAAARSFTQVYLNHTLPSLVPGVGVMSMGGSLTLGGRGPRLLLGGATDQLAQAARAAARSFTQVYLNHTLPSLVPGVGVMSMGGSLTLGGRGPRLLLGGATDQLAHAARAAARSFTQVYLHHTQLPSSAPGVGVMSVGGSLALGGRGPRLLLGGATDQLAHAARAAARSFTQV</sequence>
<organism evidence="4 5">
    <name type="scientific">Plutella xylostella</name>
    <name type="common">Diamondback moth</name>
    <name type="synonym">Plutella maculipennis</name>
    <dbReference type="NCBI Taxonomy" id="51655"/>
    <lineage>
        <taxon>Eukaryota</taxon>
        <taxon>Metazoa</taxon>
        <taxon>Ecdysozoa</taxon>
        <taxon>Arthropoda</taxon>
        <taxon>Hexapoda</taxon>
        <taxon>Insecta</taxon>
        <taxon>Pterygota</taxon>
        <taxon>Neoptera</taxon>
        <taxon>Endopterygota</taxon>
        <taxon>Lepidoptera</taxon>
        <taxon>Glossata</taxon>
        <taxon>Ditrysia</taxon>
        <taxon>Yponomeutoidea</taxon>
        <taxon>Plutellidae</taxon>
        <taxon>Plutella</taxon>
    </lineage>
</organism>
<evidence type="ECO:0000313" key="5">
    <source>
        <dbReference type="Proteomes" id="UP000823941"/>
    </source>
</evidence>
<dbReference type="InterPro" id="IPR026983">
    <property type="entry name" value="DHC"/>
</dbReference>
<feature type="domain" description="Dynein heavy chain ATP-binding dynein motor region" evidence="3">
    <location>
        <begin position="389"/>
        <end position="601"/>
    </location>
</feature>
<dbReference type="InterPro" id="IPR035706">
    <property type="entry name" value="AAA_9"/>
</dbReference>
<keyword evidence="1" id="KW-0175">Coiled coil</keyword>
<dbReference type="Gene3D" id="6.10.140.1060">
    <property type="match status" value="1"/>
</dbReference>
<feature type="domain" description="Dynein heavy chain coiled coil stalk" evidence="2">
    <location>
        <begin position="34"/>
        <end position="354"/>
    </location>
</feature>
<dbReference type="Gene3D" id="1.20.920.20">
    <property type="match status" value="1"/>
</dbReference>
<protein>
    <recommendedName>
        <fullName evidence="6">Dynein heavy chain</fullName>
    </recommendedName>
</protein>
<evidence type="ECO:0000256" key="1">
    <source>
        <dbReference type="SAM" id="Coils"/>
    </source>
</evidence>
<dbReference type="PANTHER" id="PTHR10676:SF352">
    <property type="entry name" value="CYTOPLASMIC DYNEIN 2 HEAVY CHAIN 1"/>
    <property type="match status" value="1"/>
</dbReference>
<accession>A0ABQ7QKV9</accession>
<evidence type="ECO:0000259" key="3">
    <source>
        <dbReference type="Pfam" id="PF12781"/>
    </source>
</evidence>
<evidence type="ECO:0000313" key="4">
    <source>
        <dbReference type="EMBL" id="KAG7305419.1"/>
    </source>
</evidence>
<feature type="coiled-coil region" evidence="1">
    <location>
        <begin position="241"/>
        <end position="268"/>
    </location>
</feature>
<dbReference type="Gene3D" id="3.40.50.300">
    <property type="entry name" value="P-loop containing nucleotide triphosphate hydrolases"/>
    <property type="match status" value="1"/>
</dbReference>
<dbReference type="Proteomes" id="UP000823941">
    <property type="component" value="Chromosome 13"/>
</dbReference>
<comment type="caution">
    <text evidence="4">The sequence shown here is derived from an EMBL/GenBank/DDBJ whole genome shotgun (WGS) entry which is preliminary data.</text>
</comment>
<dbReference type="Pfam" id="PF12777">
    <property type="entry name" value="MT"/>
    <property type="match status" value="1"/>
</dbReference>
<dbReference type="PANTHER" id="PTHR10676">
    <property type="entry name" value="DYNEIN HEAVY CHAIN FAMILY PROTEIN"/>
    <property type="match status" value="1"/>
</dbReference>
<evidence type="ECO:0000259" key="2">
    <source>
        <dbReference type="Pfam" id="PF12777"/>
    </source>
</evidence>
<dbReference type="InterPro" id="IPR027417">
    <property type="entry name" value="P-loop_NTPase"/>
</dbReference>
<gene>
    <name evidence="4" type="ORF">JYU34_009490</name>
</gene>
<feature type="coiled-coil region" evidence="1">
    <location>
        <begin position="39"/>
        <end position="112"/>
    </location>
</feature>
<keyword evidence="5" id="KW-1185">Reference proteome</keyword>
<dbReference type="Pfam" id="PF12781">
    <property type="entry name" value="AAA_9"/>
    <property type="match status" value="1"/>
</dbReference>
<feature type="coiled-coil region" evidence="1">
    <location>
        <begin position="297"/>
        <end position="331"/>
    </location>
</feature>